<dbReference type="RefSeq" id="XP_019537074.2">
    <property type="nucleotide sequence ID" value="XM_019681529.3"/>
</dbReference>
<dbReference type="GeneID" id="109408266"/>
<feature type="compositionally biased region" description="Polar residues" evidence="1">
    <location>
        <begin position="133"/>
        <end position="153"/>
    </location>
</feature>
<dbReference type="InterPro" id="IPR037729">
    <property type="entry name" value="CCHa1/2"/>
</dbReference>
<evidence type="ECO:0000256" key="1">
    <source>
        <dbReference type="SAM" id="MobiDB-lite"/>
    </source>
</evidence>
<evidence type="ECO:0000313" key="4">
    <source>
        <dbReference type="Proteomes" id="UP000069940"/>
    </source>
</evidence>
<evidence type="ECO:0000313" key="3">
    <source>
        <dbReference type="EnsemblMetazoa" id="AALFPA23_006844.P9004"/>
    </source>
</evidence>
<dbReference type="PANTHER" id="PTHR35980">
    <property type="entry name" value="NEUROPEPTIDE CCHAMIDE-1-RELATED"/>
    <property type="match status" value="1"/>
</dbReference>
<proteinExistence type="predicted"/>
<keyword evidence="2" id="KW-0732">Signal</keyword>
<dbReference type="PANTHER" id="PTHR35980:SF1">
    <property type="entry name" value="NEUROPEPTIDE CCHAMIDE-1-RELATED"/>
    <property type="match status" value="1"/>
</dbReference>
<feature type="compositionally biased region" description="Polar residues" evidence="1">
    <location>
        <begin position="49"/>
        <end position="60"/>
    </location>
</feature>
<name>A0ABM1Y8S2_AEDAL</name>
<dbReference type="Proteomes" id="UP000069940">
    <property type="component" value="Unassembled WGS sequence"/>
</dbReference>
<dbReference type="EnsemblMetazoa" id="AALFPA23_006844.R9004">
    <property type="protein sequence ID" value="AALFPA23_006844.P9004"/>
    <property type="gene ID" value="AALFPA23_006844"/>
</dbReference>
<evidence type="ECO:0008006" key="5">
    <source>
        <dbReference type="Google" id="ProtNLM"/>
    </source>
</evidence>
<feature type="region of interest" description="Disordered" evidence="1">
    <location>
        <begin position="83"/>
        <end position="108"/>
    </location>
</feature>
<feature type="signal peptide" evidence="2">
    <location>
        <begin position="1"/>
        <end position="22"/>
    </location>
</feature>
<keyword evidence="4" id="KW-1185">Reference proteome</keyword>
<protein>
    <recommendedName>
        <fullName evidence="5">Secreted protein</fullName>
    </recommendedName>
</protein>
<accession>A0ABM1Y8S2</accession>
<feature type="region of interest" description="Disordered" evidence="1">
    <location>
        <begin position="40"/>
        <end position="64"/>
    </location>
</feature>
<reference evidence="3" key="2">
    <citation type="submission" date="2025-05" db="UniProtKB">
        <authorList>
            <consortium name="EnsemblMetazoa"/>
        </authorList>
    </citation>
    <scope>IDENTIFICATION</scope>
    <source>
        <strain evidence="3">Foshan</strain>
    </source>
</reference>
<organism evidence="3 4">
    <name type="scientific">Aedes albopictus</name>
    <name type="common">Asian tiger mosquito</name>
    <name type="synonym">Stegomyia albopicta</name>
    <dbReference type="NCBI Taxonomy" id="7160"/>
    <lineage>
        <taxon>Eukaryota</taxon>
        <taxon>Metazoa</taxon>
        <taxon>Ecdysozoa</taxon>
        <taxon>Arthropoda</taxon>
        <taxon>Hexapoda</taxon>
        <taxon>Insecta</taxon>
        <taxon>Pterygota</taxon>
        <taxon>Neoptera</taxon>
        <taxon>Endopterygota</taxon>
        <taxon>Diptera</taxon>
        <taxon>Nematocera</taxon>
        <taxon>Culicoidea</taxon>
        <taxon>Culicidae</taxon>
        <taxon>Culicinae</taxon>
        <taxon>Aedini</taxon>
        <taxon>Aedes</taxon>
        <taxon>Stegomyia</taxon>
    </lineage>
</organism>
<feature type="region of interest" description="Disordered" evidence="1">
    <location>
        <begin position="129"/>
        <end position="165"/>
    </location>
</feature>
<sequence length="165" mass="17783">MPHLSAICILVVVSVLVHNANGKRGCAAFGHACYGGHGKRSSSSSSLSENQQYPGGSASQLGGIPPLPYAKLALINRSKAFDDASPSELRLVNPDSDNTDQMEDYGARQDKFERAVQYAVNAVLRQLLEESQRQPPMDSSNFQPSEAGQQQPQVAPGLLMDNEKK</sequence>
<evidence type="ECO:0000256" key="2">
    <source>
        <dbReference type="SAM" id="SignalP"/>
    </source>
</evidence>
<reference evidence="4" key="1">
    <citation type="journal article" date="2015" name="Proc. Natl. Acad. Sci. U.S.A.">
        <title>Genome sequence of the Asian Tiger mosquito, Aedes albopictus, reveals insights into its biology, genetics, and evolution.</title>
        <authorList>
            <person name="Chen X.G."/>
            <person name="Jiang X."/>
            <person name="Gu J."/>
            <person name="Xu M."/>
            <person name="Wu Y."/>
            <person name="Deng Y."/>
            <person name="Zhang C."/>
            <person name="Bonizzoni M."/>
            <person name="Dermauw W."/>
            <person name="Vontas J."/>
            <person name="Armbruster P."/>
            <person name="Huang X."/>
            <person name="Yang Y."/>
            <person name="Zhang H."/>
            <person name="He W."/>
            <person name="Peng H."/>
            <person name="Liu Y."/>
            <person name="Wu K."/>
            <person name="Chen J."/>
            <person name="Lirakis M."/>
            <person name="Topalis P."/>
            <person name="Van Leeuwen T."/>
            <person name="Hall A.B."/>
            <person name="Jiang X."/>
            <person name="Thorpe C."/>
            <person name="Mueller R.L."/>
            <person name="Sun C."/>
            <person name="Waterhouse R.M."/>
            <person name="Yan G."/>
            <person name="Tu Z.J."/>
            <person name="Fang X."/>
            <person name="James A.A."/>
        </authorList>
    </citation>
    <scope>NUCLEOTIDE SEQUENCE [LARGE SCALE GENOMIC DNA]</scope>
    <source>
        <strain evidence="4">Foshan</strain>
    </source>
</reference>
<feature type="chain" id="PRO_5046332332" description="Secreted protein" evidence="2">
    <location>
        <begin position="23"/>
        <end position="165"/>
    </location>
</feature>